<accession>A0A1G9XEX0</accession>
<evidence type="ECO:0000313" key="2">
    <source>
        <dbReference type="EMBL" id="SDM94815.1"/>
    </source>
</evidence>
<gene>
    <name evidence="2" type="ORF">SAMN04488137_2729</name>
</gene>
<sequence>MAKRKQSKDAAAKNNHTPTESMTDIEFSDDKFVDDLPTRDTQSPKSKGEA</sequence>
<dbReference type="Proteomes" id="UP000199544">
    <property type="component" value="Unassembled WGS sequence"/>
</dbReference>
<feature type="compositionally biased region" description="Polar residues" evidence="1">
    <location>
        <begin position="39"/>
        <end position="50"/>
    </location>
</feature>
<feature type="region of interest" description="Disordered" evidence="1">
    <location>
        <begin position="1"/>
        <end position="50"/>
    </location>
</feature>
<name>A0A1G9XEX0_9BACL</name>
<keyword evidence="3" id="KW-1185">Reference proteome</keyword>
<dbReference type="EMBL" id="FNHW01000001">
    <property type="protein sequence ID" value="SDM94815.1"/>
    <property type="molecule type" value="Genomic_DNA"/>
</dbReference>
<reference evidence="3" key="1">
    <citation type="submission" date="2016-10" db="EMBL/GenBank/DDBJ databases">
        <authorList>
            <person name="Varghese N."/>
            <person name="Submissions S."/>
        </authorList>
    </citation>
    <scope>NUCLEOTIDE SEQUENCE [LARGE SCALE GENOMIC DNA]</scope>
    <source>
        <strain evidence="3">CGMCC 1.6854</strain>
    </source>
</reference>
<protein>
    <submittedName>
        <fullName evidence="2">Uncharacterized protein</fullName>
    </submittedName>
</protein>
<dbReference type="AlphaFoldDB" id="A0A1G9XEX0"/>
<dbReference type="RefSeq" id="WP_156412578.1">
    <property type="nucleotide sequence ID" value="NZ_FNHW01000001.1"/>
</dbReference>
<evidence type="ECO:0000256" key="1">
    <source>
        <dbReference type="SAM" id="MobiDB-lite"/>
    </source>
</evidence>
<feature type="compositionally biased region" description="Basic and acidic residues" evidence="1">
    <location>
        <begin position="28"/>
        <end position="38"/>
    </location>
</feature>
<evidence type="ECO:0000313" key="3">
    <source>
        <dbReference type="Proteomes" id="UP000199544"/>
    </source>
</evidence>
<organism evidence="2 3">
    <name type="scientific">Fictibacillus solisalsi</name>
    <dbReference type="NCBI Taxonomy" id="459525"/>
    <lineage>
        <taxon>Bacteria</taxon>
        <taxon>Bacillati</taxon>
        <taxon>Bacillota</taxon>
        <taxon>Bacilli</taxon>
        <taxon>Bacillales</taxon>
        <taxon>Fictibacillaceae</taxon>
        <taxon>Fictibacillus</taxon>
    </lineage>
</organism>
<proteinExistence type="predicted"/>